<dbReference type="EMBL" id="CP035088">
    <property type="protein sequence ID" value="QBZ90848.1"/>
    <property type="molecule type" value="Genomic_DNA"/>
</dbReference>
<evidence type="ECO:0000313" key="2">
    <source>
        <dbReference type="Proteomes" id="UP000296468"/>
    </source>
</evidence>
<accession>A0A4P7PJ63</accession>
<dbReference type="Proteomes" id="UP000296468">
    <property type="component" value="Chromosome"/>
</dbReference>
<organism evidence="1 2">
    <name type="scientific">Pseudomonas viciae</name>
    <dbReference type="NCBI Taxonomy" id="2505979"/>
    <lineage>
        <taxon>Bacteria</taxon>
        <taxon>Pseudomonadati</taxon>
        <taxon>Pseudomonadota</taxon>
        <taxon>Gammaproteobacteria</taxon>
        <taxon>Pseudomonadales</taxon>
        <taxon>Pseudomonadaceae</taxon>
        <taxon>Pseudomonas</taxon>
    </lineage>
</organism>
<dbReference type="KEGG" id="pvk:EPZ47_19770"/>
<sequence length="102" mass="11582">MDELIHRQFFVIRQSIDDYRADRLSLNSLIQRIEGAGDVISSDQWGDAVSMILLEMEQINADVLNAGTKLSEKEEFDLEKFLLGIEELIARSEKELPAGDEV</sequence>
<dbReference type="AlphaFoldDB" id="A0A4P7PJ63"/>
<evidence type="ECO:0000313" key="1">
    <source>
        <dbReference type="EMBL" id="QBZ90848.1"/>
    </source>
</evidence>
<gene>
    <name evidence="1" type="ORF">EPZ47_19770</name>
</gene>
<name>A0A4P7PJ63_9PSED</name>
<proteinExistence type="predicted"/>
<protein>
    <submittedName>
        <fullName evidence="1">Uncharacterized protein</fullName>
    </submittedName>
</protein>
<dbReference type="RefSeq" id="WP_135846346.1">
    <property type="nucleotide sequence ID" value="NZ_CP035088.1"/>
</dbReference>
<reference evidence="1 2" key="1">
    <citation type="journal article" date="2019" name="Front. Microbiol.">
        <title>In silico and Genetic Analyses of Cyclic Lipopeptide Synthetic Gene Clusters in Pseudomonas sp. 11K1.</title>
        <authorList>
            <person name="Zhao H."/>
            <person name="Liu Y.P."/>
            <person name="Zhang L.Q."/>
        </authorList>
    </citation>
    <scope>NUCLEOTIDE SEQUENCE [LARGE SCALE GENOMIC DNA]</scope>
    <source>
        <strain evidence="1 2">11K1</strain>
    </source>
</reference>